<name>A0A7G5BX09_9BACL</name>
<evidence type="ECO:0000313" key="4">
    <source>
        <dbReference type="EMBL" id="QMV41493.1"/>
    </source>
</evidence>
<dbReference type="AlphaFoldDB" id="A0A7G5BX09"/>
<dbReference type="Proteomes" id="UP000515679">
    <property type="component" value="Chromosome"/>
</dbReference>
<feature type="transmembrane region" description="Helical" evidence="2">
    <location>
        <begin position="28"/>
        <end position="45"/>
    </location>
</feature>
<feature type="domain" description="Big-1" evidence="3">
    <location>
        <begin position="302"/>
        <end position="394"/>
    </location>
</feature>
<dbReference type="RefSeq" id="WP_182302849.1">
    <property type="nucleotide sequence ID" value="NZ_CP041969.1"/>
</dbReference>
<feature type="domain" description="Big-1" evidence="3">
    <location>
        <begin position="202"/>
        <end position="294"/>
    </location>
</feature>
<evidence type="ECO:0000313" key="5">
    <source>
        <dbReference type="Proteomes" id="UP000515679"/>
    </source>
</evidence>
<evidence type="ECO:0000256" key="1">
    <source>
        <dbReference type="ARBA" id="ARBA00010116"/>
    </source>
</evidence>
<accession>A0A7G5BX09</accession>
<gene>
    <name evidence="4" type="ORF">FPL14_10025</name>
</gene>
<reference evidence="4 5" key="1">
    <citation type="submission" date="2019-07" db="EMBL/GenBank/DDBJ databases">
        <authorList>
            <person name="Kim J.K."/>
            <person name="Cheong H.-M."/>
            <person name="Choi Y."/>
            <person name="Hwang K.J."/>
            <person name="Lee S."/>
            <person name="Choi C."/>
        </authorList>
    </citation>
    <scope>NUCLEOTIDE SEQUENCE [LARGE SCALE GENOMIC DNA]</scope>
    <source>
        <strain evidence="4 5">KS 22</strain>
    </source>
</reference>
<sequence>MRGLLKFRALSFVHAEAKPRMEEMMKALNLWIAIVLSIVIVLGWLPGRSVYAAGSAVLDQENASGTGNVFVNADYPRFQTFTPAFAGNLSGIDLNIFDSFGTTGALKVSIYQESNLSTPLATAQLATFGAGWVSIDFSGTSPYLKKNTVYRMVASTESGSPAGFGWYLSSADTYPRGSSSAAGRDFAFKTYTIPDYSLSPAESRVSSAQSSLVADGVSQTTVTVQMKDAQGTDWATGGSSVVITSTLGTVSAVTDNNNGTYTATLTAPTTTGTATIGASVGGSPITSTASVQFVAGAPSTAHSTVQSGNATLTANGTSQTTVTVRLKDAYGNAITTGGATVAIASTLGTVSAVTDNNNGTYTATLTAPTTTGTATISATVGGSAITGTASVQFVPGARRRRTVRYRLAPRR</sequence>
<dbReference type="EMBL" id="CP041969">
    <property type="protein sequence ID" value="QMV41493.1"/>
    <property type="molecule type" value="Genomic_DNA"/>
</dbReference>
<keyword evidence="5" id="KW-1185">Reference proteome</keyword>
<keyword evidence="2" id="KW-0472">Membrane</keyword>
<comment type="similarity">
    <text evidence="1">Belongs to the intimin/invasin family.</text>
</comment>
<dbReference type="PROSITE" id="PS51127">
    <property type="entry name" value="BIG1"/>
    <property type="match status" value="2"/>
</dbReference>
<dbReference type="InterPro" id="IPR015217">
    <property type="entry name" value="Invasin_dom_3"/>
</dbReference>
<dbReference type="InterPro" id="IPR013783">
    <property type="entry name" value="Ig-like_fold"/>
</dbReference>
<organism evidence="4 5">
    <name type="scientific">Cohnella cholangitidis</name>
    <dbReference type="NCBI Taxonomy" id="2598458"/>
    <lineage>
        <taxon>Bacteria</taxon>
        <taxon>Bacillati</taxon>
        <taxon>Bacillota</taxon>
        <taxon>Bacilli</taxon>
        <taxon>Bacillales</taxon>
        <taxon>Paenibacillaceae</taxon>
        <taxon>Cohnella</taxon>
    </lineage>
</organism>
<dbReference type="SMART" id="SM00634">
    <property type="entry name" value="BID_1"/>
    <property type="match status" value="2"/>
</dbReference>
<evidence type="ECO:0000256" key="2">
    <source>
        <dbReference type="SAM" id="Phobius"/>
    </source>
</evidence>
<dbReference type="SUPFAM" id="SSF49373">
    <property type="entry name" value="Invasin/intimin cell-adhesion fragments"/>
    <property type="match status" value="2"/>
</dbReference>
<dbReference type="Gene3D" id="2.60.40.10">
    <property type="entry name" value="Immunoglobulins"/>
    <property type="match status" value="2"/>
</dbReference>
<keyword evidence="2" id="KW-0812">Transmembrane</keyword>
<protein>
    <recommendedName>
        <fullName evidence="3">Big-1 domain-containing protein</fullName>
    </recommendedName>
</protein>
<dbReference type="InterPro" id="IPR008964">
    <property type="entry name" value="Invasin/intimin_cell_adhesion"/>
</dbReference>
<evidence type="ECO:0000259" key="3">
    <source>
        <dbReference type="PROSITE" id="PS51127"/>
    </source>
</evidence>
<dbReference type="Pfam" id="PF09134">
    <property type="entry name" value="Invasin_D3"/>
    <property type="match status" value="2"/>
</dbReference>
<proteinExistence type="inferred from homology"/>
<keyword evidence="2" id="KW-1133">Transmembrane helix</keyword>
<dbReference type="KEGG" id="cchl:FPL14_10025"/>
<dbReference type="InterPro" id="IPR003344">
    <property type="entry name" value="Big_1_dom"/>
</dbReference>